<protein>
    <recommendedName>
        <fullName evidence="6">Concanavalin A-like lectin/glucanase domain-containing protein</fullName>
    </recommendedName>
</protein>
<comment type="similarity">
    <text evidence="1 2">Belongs to the glycosyl hydrolase 12 (cellulase H) family.</text>
</comment>
<dbReference type="Gene3D" id="2.60.120.180">
    <property type="match status" value="1"/>
</dbReference>
<dbReference type="AlphaFoldDB" id="A0AAV9P8F6"/>
<dbReference type="EMBL" id="JAVRRT010000010">
    <property type="protein sequence ID" value="KAK5168100.1"/>
    <property type="molecule type" value="Genomic_DNA"/>
</dbReference>
<keyword evidence="5" id="KW-1185">Reference proteome</keyword>
<dbReference type="PANTHER" id="PTHR34002">
    <property type="entry name" value="BLR1656 PROTEIN"/>
    <property type="match status" value="1"/>
</dbReference>
<dbReference type="GO" id="GO:0000272">
    <property type="term" value="P:polysaccharide catabolic process"/>
    <property type="evidence" value="ECO:0007669"/>
    <property type="project" value="UniProtKB-KW"/>
</dbReference>
<comment type="caution">
    <text evidence="4">The sequence shown here is derived from an EMBL/GenBank/DDBJ whole genome shotgun (WGS) entry which is preliminary data.</text>
</comment>
<dbReference type="InterPro" id="IPR013320">
    <property type="entry name" value="ConA-like_dom_sf"/>
</dbReference>
<dbReference type="GeneID" id="89928008"/>
<keyword evidence="2" id="KW-0326">Glycosidase</keyword>
<dbReference type="GO" id="GO:0008810">
    <property type="term" value="F:cellulase activity"/>
    <property type="evidence" value="ECO:0007669"/>
    <property type="project" value="InterPro"/>
</dbReference>
<dbReference type="SUPFAM" id="SSF49899">
    <property type="entry name" value="Concanavalin A-like lectins/glucanases"/>
    <property type="match status" value="1"/>
</dbReference>
<keyword evidence="2" id="KW-0378">Hydrolase</keyword>
<evidence type="ECO:0000256" key="3">
    <source>
        <dbReference type="SAM" id="SignalP"/>
    </source>
</evidence>
<keyword evidence="2" id="KW-0119">Carbohydrate metabolism</keyword>
<accession>A0AAV9P8F6</accession>
<proteinExistence type="inferred from homology"/>
<dbReference type="InterPro" id="IPR013319">
    <property type="entry name" value="GH11/12"/>
</dbReference>
<evidence type="ECO:0000256" key="2">
    <source>
        <dbReference type="RuleBase" id="RU361163"/>
    </source>
</evidence>
<dbReference type="Pfam" id="PF01670">
    <property type="entry name" value="Glyco_hydro_12"/>
    <property type="match status" value="1"/>
</dbReference>
<evidence type="ECO:0008006" key="6">
    <source>
        <dbReference type="Google" id="ProtNLM"/>
    </source>
</evidence>
<sequence>MYSFAATALLALAATVSAIPVSQVERRQSYPAPKDMCGAPNESLLIPGTPWIVFSMNYNYQQIHGSICTGFNGVKTVDGVQKCKWTSDWDMEPADNPDTVKGYSFVGLTQNLENRISDIKSIPADYHWIRKKATPDSKYKGNVVFDFMTSDTKGDSTSSHAQEHMLWLRYEGGQLPIGWVDGPIATINNLYGRTWDLYRGLNEDTGIMVSSLLVRENQQFHGHFKGDIKDWLVALSKQGLYTQSTYVNVGNAGMEPFYGMVSFTNSVALSINL</sequence>
<feature type="signal peptide" evidence="3">
    <location>
        <begin position="1"/>
        <end position="18"/>
    </location>
</feature>
<keyword evidence="2" id="KW-0624">Polysaccharide degradation</keyword>
<gene>
    <name evidence="4" type="ORF">LTR77_006668</name>
</gene>
<dbReference type="PANTHER" id="PTHR34002:SF9">
    <property type="entry name" value="XYLOGLUCAN-SPECIFIC ENDO-BETA-1,4-GLUCANASE A"/>
    <property type="match status" value="1"/>
</dbReference>
<feature type="chain" id="PRO_5043754247" description="Concanavalin A-like lectin/glucanase domain-containing protein" evidence="3">
    <location>
        <begin position="19"/>
        <end position="273"/>
    </location>
</feature>
<evidence type="ECO:0000256" key="1">
    <source>
        <dbReference type="ARBA" id="ARBA00005519"/>
    </source>
</evidence>
<dbReference type="Proteomes" id="UP001337655">
    <property type="component" value="Unassembled WGS sequence"/>
</dbReference>
<dbReference type="RefSeq" id="XP_064657710.1">
    <property type="nucleotide sequence ID" value="XM_064803909.1"/>
</dbReference>
<keyword evidence="3" id="KW-0732">Signal</keyword>
<evidence type="ECO:0000313" key="5">
    <source>
        <dbReference type="Proteomes" id="UP001337655"/>
    </source>
</evidence>
<dbReference type="InterPro" id="IPR002594">
    <property type="entry name" value="GH12"/>
</dbReference>
<organism evidence="4 5">
    <name type="scientific">Saxophila tyrrhenica</name>
    <dbReference type="NCBI Taxonomy" id="1690608"/>
    <lineage>
        <taxon>Eukaryota</taxon>
        <taxon>Fungi</taxon>
        <taxon>Dikarya</taxon>
        <taxon>Ascomycota</taxon>
        <taxon>Pezizomycotina</taxon>
        <taxon>Dothideomycetes</taxon>
        <taxon>Dothideomycetidae</taxon>
        <taxon>Mycosphaerellales</taxon>
        <taxon>Extremaceae</taxon>
        <taxon>Saxophila</taxon>
    </lineage>
</organism>
<name>A0AAV9P8F6_9PEZI</name>
<reference evidence="4 5" key="1">
    <citation type="submission" date="2023-08" db="EMBL/GenBank/DDBJ databases">
        <title>Black Yeasts Isolated from many extreme environments.</title>
        <authorList>
            <person name="Coleine C."/>
            <person name="Stajich J.E."/>
            <person name="Selbmann L."/>
        </authorList>
    </citation>
    <scope>NUCLEOTIDE SEQUENCE [LARGE SCALE GENOMIC DNA]</scope>
    <source>
        <strain evidence="4 5">CCFEE 5935</strain>
    </source>
</reference>
<evidence type="ECO:0000313" key="4">
    <source>
        <dbReference type="EMBL" id="KAK5168100.1"/>
    </source>
</evidence>